<keyword evidence="4" id="KW-1185">Reference proteome</keyword>
<proteinExistence type="predicted"/>
<dbReference type="Pfam" id="PF13847">
    <property type="entry name" value="Methyltransf_31"/>
    <property type="match status" value="1"/>
</dbReference>
<dbReference type="PANTHER" id="PTHR43667:SF2">
    <property type="entry name" value="FATTY ACID C-METHYL TRANSFERASE"/>
    <property type="match status" value="1"/>
</dbReference>
<gene>
    <name evidence="3" type="ORF">CCAL9337_03435</name>
</gene>
<dbReference type="InterPro" id="IPR029063">
    <property type="entry name" value="SAM-dependent_MTases_sf"/>
</dbReference>
<feature type="domain" description="Methyltransferase" evidence="2">
    <location>
        <begin position="44"/>
        <end position="174"/>
    </location>
</feature>
<dbReference type="InterPro" id="IPR018773">
    <property type="entry name" value="MeTrfase_reg_dom_prd"/>
</dbReference>
<dbReference type="PANTHER" id="PTHR43667">
    <property type="entry name" value="CYCLOPROPANE-FATTY-ACYL-PHOSPHOLIPID SYNTHASE"/>
    <property type="match status" value="1"/>
</dbReference>
<reference evidence="3 4" key="1">
    <citation type="submission" date="2015-08" db="EMBL/GenBank/DDBJ databases">
        <title>Comparative genomics of the Campylobacter concisus group.</title>
        <authorList>
            <person name="Yee E."/>
            <person name="Chapman M.H."/>
            <person name="Huynh S."/>
            <person name="Bono J.L."/>
            <person name="On S.L."/>
            <person name="St Leger J."/>
            <person name="Foster G."/>
            <person name="Parker C.T."/>
            <person name="Miller W.G."/>
        </authorList>
    </citation>
    <scope>NUCLEOTIDE SEQUENCE [LARGE SCALE GENOMIC DNA]</scope>
    <source>
        <strain evidence="3 4">RM9337</strain>
    </source>
</reference>
<dbReference type="GO" id="GO:0032259">
    <property type="term" value="P:methylation"/>
    <property type="evidence" value="ECO:0007669"/>
    <property type="project" value="UniProtKB-KW"/>
</dbReference>
<dbReference type="EMBL" id="LIWG01000003">
    <property type="protein sequence ID" value="MBE3607781.1"/>
    <property type="molecule type" value="Genomic_DNA"/>
</dbReference>
<dbReference type="Gene3D" id="3.40.50.150">
    <property type="entry name" value="Vaccinia Virus protein VP39"/>
    <property type="match status" value="1"/>
</dbReference>
<keyword evidence="3" id="KW-0808">Transferase</keyword>
<dbReference type="CDD" id="cd02440">
    <property type="entry name" value="AdoMet_MTases"/>
    <property type="match status" value="1"/>
</dbReference>
<dbReference type="SUPFAM" id="SSF53335">
    <property type="entry name" value="S-adenosyl-L-methionine-dependent methyltransferases"/>
    <property type="match status" value="1"/>
</dbReference>
<dbReference type="InterPro" id="IPR025714">
    <property type="entry name" value="Methyltranfer_dom"/>
</dbReference>
<dbReference type="GO" id="GO:0008168">
    <property type="term" value="F:methyltransferase activity"/>
    <property type="evidence" value="ECO:0007669"/>
    <property type="project" value="UniProtKB-KW"/>
</dbReference>
<evidence type="ECO:0000259" key="1">
    <source>
        <dbReference type="Pfam" id="PF10119"/>
    </source>
</evidence>
<dbReference type="Proteomes" id="UP000650616">
    <property type="component" value="Unassembled WGS sequence"/>
</dbReference>
<evidence type="ECO:0000313" key="3">
    <source>
        <dbReference type="EMBL" id="MBE3607781.1"/>
    </source>
</evidence>
<sequence length="492" mass="56221">MQNVKEYYDEFPYFSAAFADCSPLRLQSVAEFLGLDAPKANIARVLELGCAYGGNILPFAVHNSQADVVGIDISSTQVKVGNEIAKGMGLENFKLIEKDILSIDKDKLKKLGKFDYIIAHGLYSWVCDEVKEAILRLIHELLSQNGIAYISYNVYPGWKSFDILRDYMIFVSSTQKDQTSRLEKAKKELKFLSDYLRINLQAQNDPTLRDSTQLLLTQANFLQNIIKKGHDYYVLHDFLETSNDPMYFYKFAASLKKSGLCYLIDAGLDDIFRNSLGIYRFDAHISQNYPSRIEGEQMRDFMLNRSFRKSLVMKSEILGDRSDFDMDIGVNEFSKLNFILHSRDDKSGNAVYEALKNAYPQSLNLSELSNMLEQDLQSTYSQLIEIFATQNVSIAPKKFHHVKYKKGKTRIKPCVARYLEYFINEPSPVILLANELNLKVELTPSEAKAALKFDGQNSLEEIKTSLALKNADEFLNKLSNKLSEAYFLENFN</sequence>
<feature type="domain" description="Methyltransferase regulatory" evidence="1">
    <location>
        <begin position="231"/>
        <end position="313"/>
    </location>
</feature>
<organism evidence="3 4">
    <name type="scientific">Campylobacter californiensis</name>
    <dbReference type="NCBI Taxonomy" id="1032243"/>
    <lineage>
        <taxon>Bacteria</taxon>
        <taxon>Pseudomonadati</taxon>
        <taxon>Campylobacterota</taxon>
        <taxon>Epsilonproteobacteria</taxon>
        <taxon>Campylobacterales</taxon>
        <taxon>Campylobacteraceae</taxon>
        <taxon>Campylobacter</taxon>
    </lineage>
</organism>
<evidence type="ECO:0000259" key="2">
    <source>
        <dbReference type="Pfam" id="PF13847"/>
    </source>
</evidence>
<name>A0AAW3ZX60_9BACT</name>
<dbReference type="Pfam" id="PF10119">
    <property type="entry name" value="MethyTransf_Reg"/>
    <property type="match status" value="1"/>
</dbReference>
<dbReference type="AlphaFoldDB" id="A0AAW3ZX60"/>
<keyword evidence="3" id="KW-0489">Methyltransferase</keyword>
<comment type="caution">
    <text evidence="3">The sequence shown here is derived from an EMBL/GenBank/DDBJ whole genome shotgun (WGS) entry which is preliminary data.</text>
</comment>
<evidence type="ECO:0000313" key="4">
    <source>
        <dbReference type="Proteomes" id="UP000650616"/>
    </source>
</evidence>
<dbReference type="RefSeq" id="WP_170015800.1">
    <property type="nucleotide sequence ID" value="NZ_CP012545.1"/>
</dbReference>
<accession>A0AAW3ZX60</accession>
<dbReference type="InterPro" id="IPR050723">
    <property type="entry name" value="CFA/CMAS"/>
</dbReference>
<protein>
    <submittedName>
        <fullName evidence="3">Methyltransferase regulatory domain-containing protein</fullName>
    </submittedName>
</protein>